<keyword evidence="2" id="KW-1185">Reference proteome</keyword>
<comment type="caution">
    <text evidence="1">The sequence shown here is derived from an EMBL/GenBank/DDBJ whole genome shotgun (WGS) entry which is preliminary data.</text>
</comment>
<dbReference type="Proteomes" id="UP001153332">
    <property type="component" value="Unassembled WGS sequence"/>
</dbReference>
<name>A0ACC2IZZ6_9PEZI</name>
<evidence type="ECO:0000313" key="1">
    <source>
        <dbReference type="EMBL" id="KAJ8120753.1"/>
    </source>
</evidence>
<evidence type="ECO:0000313" key="2">
    <source>
        <dbReference type="Proteomes" id="UP001153332"/>
    </source>
</evidence>
<proteinExistence type="predicted"/>
<accession>A0ACC2IZZ6</accession>
<protein>
    <submittedName>
        <fullName evidence="1">Uncharacterized protein</fullName>
    </submittedName>
</protein>
<organism evidence="1 2">
    <name type="scientific">Lasiodiplodia mahajangana</name>
    <dbReference type="NCBI Taxonomy" id="1108764"/>
    <lineage>
        <taxon>Eukaryota</taxon>
        <taxon>Fungi</taxon>
        <taxon>Dikarya</taxon>
        <taxon>Ascomycota</taxon>
        <taxon>Pezizomycotina</taxon>
        <taxon>Dothideomycetes</taxon>
        <taxon>Dothideomycetes incertae sedis</taxon>
        <taxon>Botryosphaeriales</taxon>
        <taxon>Botryosphaeriaceae</taxon>
        <taxon>Lasiodiplodia</taxon>
    </lineage>
</organism>
<dbReference type="EMBL" id="JAPUUL010004000">
    <property type="protein sequence ID" value="KAJ8120753.1"/>
    <property type="molecule type" value="Genomic_DNA"/>
</dbReference>
<gene>
    <name evidence="1" type="ORF">O1611_g10282</name>
</gene>
<sequence length="87" mass="9264">MILMGLVSLALFVGMPKLVENMDPEMRAEFEEQSKKNPMNSLMAGGQPGSNPMGNFDMAGFLAGQGSGSKEEQAPSSENGRKKGGKR</sequence>
<reference evidence="1" key="1">
    <citation type="submission" date="2022-12" db="EMBL/GenBank/DDBJ databases">
        <title>Genome Sequence of Lasiodiplodia mahajangana.</title>
        <authorList>
            <person name="Buettner E."/>
        </authorList>
    </citation>
    <scope>NUCLEOTIDE SEQUENCE</scope>
    <source>
        <strain evidence="1">VT137</strain>
    </source>
</reference>